<evidence type="ECO:0000256" key="7">
    <source>
        <dbReference type="ARBA" id="ARBA00023136"/>
    </source>
</evidence>
<feature type="transmembrane region" description="Helical" evidence="10">
    <location>
        <begin position="111"/>
        <end position="133"/>
    </location>
</feature>
<keyword evidence="10" id="KW-0813">Transport</keyword>
<evidence type="ECO:0000313" key="12">
    <source>
        <dbReference type="EMBL" id="QBH67477.1"/>
    </source>
</evidence>
<sequence length="651" mass="70011">MAKAPNAQAAQPTAASASTLILLQVSARALTFVLNQVLVRLVSPSIFGLANIQLELLLSTILFLSRDGFRTILIRTEHVATSTTTSKHSAKPAASSETGPKRGITNSIHNISLLPIPIGLVFTVAACSAYVLYISPRAMHATPTFHTSIALYALGALAELAYEPLLIRAMRLSQPSLRVKAEGAAVFIKVITTIATILVLPRWSSIPSSLKRILADEKDIALLAFGIGQACFGLTMLAVHLSYFFSRYGVTQTLDLYVPRPERIGHIDSMTKEPRTHKVWIDGPTMSLCVAMAQQGILKHALTEADKFAVAKYASLEDQGGYALASNYGSLVARILFQPVEETCRIVFSSELVALDPESAEYGAAKASVNKNTLDRVSGMLSAMFRLHSLLACIMTTFGGPLSTAFLYIMAGPQWALETSAPAILSAYTFYLPIMGFNGIVEGFLQSVASQRQVVQYSHILMTASAGFVAVLAVINVVVAGTNMRDLFFAKTGLVWANALSLSVRAGWCWSFMVSYFKLSQTGSLHDSRLIFVDRIRPSAAMPSRPTLAVFSLIAVLLRVAVPIIMPTNTELLLSSTASHVGLTRLRINAIRSLVPTLTLAGVCLAAVLGSVALFERAALVRSLASLGRRRTASTETDADAGDDANTRKTE</sequence>
<dbReference type="GO" id="GO:0034203">
    <property type="term" value="P:glycolipid translocation"/>
    <property type="evidence" value="ECO:0007669"/>
    <property type="project" value="TreeGrafter"/>
</dbReference>
<evidence type="ECO:0000256" key="9">
    <source>
        <dbReference type="ARBA" id="ARBA00045912"/>
    </source>
</evidence>
<feature type="transmembrane region" description="Helical" evidence="10">
    <location>
        <begin position="594"/>
        <end position="615"/>
    </location>
</feature>
<evidence type="ECO:0000256" key="1">
    <source>
        <dbReference type="ARBA" id="ARBA00004477"/>
    </source>
</evidence>
<evidence type="ECO:0000256" key="5">
    <source>
        <dbReference type="ARBA" id="ARBA00022824"/>
    </source>
</evidence>
<keyword evidence="5 10" id="KW-0256">Endoplasmic reticulum</keyword>
<reference evidence="12" key="2">
    <citation type="journal article" date="2019" name="Fungal Genet. Biol.">
        <title>The smut fungus Ustilago esculenta has a bipolar mating system with three idiomorphs larger than 500?kb.</title>
        <authorList>
            <person name="Liang S.W."/>
            <person name="Huang Y.H."/>
            <person name="Chiu J.Y."/>
            <person name="Tseng H.W."/>
            <person name="Haung J.H."/>
            <person name="Shen W.C."/>
        </authorList>
    </citation>
    <scope>NUCLEOTIDE SEQUENCE</scope>
    <source>
        <strain evidence="12">12JK1RB1-A1</strain>
    </source>
</reference>
<evidence type="ECO:0000256" key="11">
    <source>
        <dbReference type="SAM" id="MobiDB-lite"/>
    </source>
</evidence>
<feature type="transmembrane region" description="Helical" evidence="10">
    <location>
        <begin position="423"/>
        <end position="445"/>
    </location>
</feature>
<evidence type="ECO:0000256" key="4">
    <source>
        <dbReference type="ARBA" id="ARBA00022692"/>
    </source>
</evidence>
<evidence type="ECO:0000256" key="2">
    <source>
        <dbReference type="ARBA" id="ARBA00004922"/>
    </source>
</evidence>
<proteinExistence type="inferred from homology"/>
<dbReference type="PANTHER" id="PTHR13117">
    <property type="entry name" value="ENDOPLASMIC RETICULUM MULTISPAN TRANSMEMBRANE PROTEIN-RELATED"/>
    <property type="match status" value="1"/>
</dbReference>
<comment type="pathway">
    <text evidence="2">Protein modification; protein glycosylation.</text>
</comment>
<feature type="transmembrane region" description="Helical" evidence="10">
    <location>
        <begin position="220"/>
        <end position="245"/>
    </location>
</feature>
<dbReference type="GO" id="GO:0005789">
    <property type="term" value="C:endoplasmic reticulum membrane"/>
    <property type="evidence" value="ECO:0007669"/>
    <property type="project" value="UniProtKB-SubCell"/>
</dbReference>
<feature type="transmembrane region" description="Helical" evidence="10">
    <location>
        <begin position="547"/>
        <end position="566"/>
    </location>
</feature>
<organism evidence="12">
    <name type="scientific">Ustilago esculenta</name>
    <dbReference type="NCBI Taxonomy" id="185366"/>
    <lineage>
        <taxon>Eukaryota</taxon>
        <taxon>Fungi</taxon>
        <taxon>Dikarya</taxon>
        <taxon>Basidiomycota</taxon>
        <taxon>Ustilaginomycotina</taxon>
        <taxon>Ustilaginomycetes</taxon>
        <taxon>Ustilaginales</taxon>
        <taxon>Ustilaginaceae</taxon>
        <taxon>Ustilago</taxon>
    </lineage>
</organism>
<comment type="similarity">
    <text evidence="3 10">Belongs to the RFT1 family.</text>
</comment>
<accession>A0A481SFT0</accession>
<dbReference type="Pfam" id="PF04506">
    <property type="entry name" value="Rft-1"/>
    <property type="match status" value="1"/>
</dbReference>
<gene>
    <name evidence="12" type="ORF">UE_1411</name>
</gene>
<evidence type="ECO:0000256" key="3">
    <source>
        <dbReference type="ARBA" id="ARBA00010288"/>
    </source>
</evidence>
<dbReference type="PANTHER" id="PTHR13117:SF5">
    <property type="entry name" value="PROTEIN RFT1 HOMOLOG"/>
    <property type="match status" value="1"/>
</dbReference>
<comment type="subcellular location">
    <subcellularLocation>
        <location evidence="1 10">Endoplasmic reticulum membrane</location>
        <topology evidence="1 10">Multi-pass membrane protein</topology>
    </subcellularLocation>
</comment>
<feature type="transmembrane region" description="Helical" evidence="10">
    <location>
        <begin position="183"/>
        <end position="200"/>
    </location>
</feature>
<comment type="function">
    <text evidence="9 10">Intramembrane glycolipid transporter that operates in the biosynthetic pathway of dolichol-linked oligosaccharides, the glycan precursors employed in protein asparagine (N)-glycosylation. The sequential addition of sugars to dolichol pyrophosphate produces dolichol-linked oligosaccharides containing fourteen sugars, including two GlcNAcs, nine mannoses and three glucoses. Once assembled, the oligosaccharide is transferred from the lipid to nascent proteins by oligosaccharyltransferases. The assembly of dolichol-linked oligosaccharides begins on the cytosolic side of the endoplasmic reticulum membrane and finishes in its lumen. RFT1 could mediate the translocation of the cytosolically oriented intermediate DolPP-GlcNAc2Man5, produced by ALG11, into the ER lumen where dolichol-linked oligosaccharides assembly continues. However, the intramembrane lipid transporter activity could not be confirmed in vitro.</text>
</comment>
<feature type="transmembrane region" description="Helical" evidence="10">
    <location>
        <begin position="499"/>
        <end position="519"/>
    </location>
</feature>
<dbReference type="EMBL" id="MK125512">
    <property type="protein sequence ID" value="QBH67477.1"/>
    <property type="molecule type" value="Genomic_DNA"/>
</dbReference>
<evidence type="ECO:0000256" key="10">
    <source>
        <dbReference type="RuleBase" id="RU365067"/>
    </source>
</evidence>
<feature type="transmembrane region" description="Helical" evidence="10">
    <location>
        <begin position="457"/>
        <end position="479"/>
    </location>
</feature>
<reference evidence="12" key="1">
    <citation type="submission" date="2018-11" db="EMBL/GenBank/DDBJ databases">
        <authorList>
            <person name="Shen W.-C."/>
            <person name="Liang S.-W."/>
            <person name="Huang Y.-H."/>
            <person name="Chiu J.-Y."/>
        </authorList>
    </citation>
    <scope>NUCLEOTIDE SEQUENCE</scope>
    <source>
        <strain evidence="12">12JK1RB1-A1</strain>
    </source>
</reference>
<keyword evidence="4 10" id="KW-0812">Transmembrane</keyword>
<dbReference type="InterPro" id="IPR007594">
    <property type="entry name" value="RFT1"/>
</dbReference>
<feature type="transmembrane region" description="Helical" evidence="10">
    <location>
        <begin position="145"/>
        <end position="162"/>
    </location>
</feature>
<feature type="transmembrane region" description="Helical" evidence="10">
    <location>
        <begin position="390"/>
        <end position="411"/>
    </location>
</feature>
<dbReference type="GO" id="GO:0006488">
    <property type="term" value="P:dolichol-linked oligosaccharide biosynthetic process"/>
    <property type="evidence" value="ECO:0007669"/>
    <property type="project" value="InterPro"/>
</dbReference>
<keyword evidence="7 10" id="KW-0472">Membrane</keyword>
<dbReference type="AlphaFoldDB" id="A0A481SFT0"/>
<name>A0A481SFT0_9BASI</name>
<evidence type="ECO:0000256" key="8">
    <source>
        <dbReference type="ARBA" id="ARBA00044793"/>
    </source>
</evidence>
<protein>
    <recommendedName>
        <fullName evidence="8 10">Man(5)GlcNAc(2)-PP-dolichol translocation protein RFT1</fullName>
    </recommendedName>
</protein>
<evidence type="ECO:0000256" key="6">
    <source>
        <dbReference type="ARBA" id="ARBA00022989"/>
    </source>
</evidence>
<feature type="region of interest" description="Disordered" evidence="11">
    <location>
        <begin position="632"/>
        <end position="651"/>
    </location>
</feature>
<keyword evidence="6 10" id="KW-1133">Transmembrane helix</keyword>